<proteinExistence type="predicted"/>
<name>A0AC60R1X0_IXOPE</name>
<comment type="caution">
    <text evidence="1">The sequence shown here is derived from an EMBL/GenBank/DDBJ whole genome shotgun (WGS) entry which is preliminary data.</text>
</comment>
<gene>
    <name evidence="1" type="ORF">HPB47_016662</name>
</gene>
<dbReference type="Proteomes" id="UP000805193">
    <property type="component" value="Unassembled WGS sequence"/>
</dbReference>
<protein>
    <submittedName>
        <fullName evidence="1">Uncharacterized protein</fullName>
    </submittedName>
</protein>
<keyword evidence="2" id="KW-1185">Reference proteome</keyword>
<reference evidence="1 2" key="1">
    <citation type="journal article" date="2020" name="Cell">
        <title>Large-Scale Comparative Analyses of Tick Genomes Elucidate Their Genetic Diversity and Vector Capacities.</title>
        <authorList>
            <consortium name="Tick Genome and Microbiome Consortium (TIGMIC)"/>
            <person name="Jia N."/>
            <person name="Wang J."/>
            <person name="Shi W."/>
            <person name="Du L."/>
            <person name="Sun Y."/>
            <person name="Zhan W."/>
            <person name="Jiang J.F."/>
            <person name="Wang Q."/>
            <person name="Zhang B."/>
            <person name="Ji P."/>
            <person name="Bell-Sakyi L."/>
            <person name="Cui X.M."/>
            <person name="Yuan T.T."/>
            <person name="Jiang B.G."/>
            <person name="Yang W.F."/>
            <person name="Lam T.T."/>
            <person name="Chang Q.C."/>
            <person name="Ding S.J."/>
            <person name="Wang X.J."/>
            <person name="Zhu J.G."/>
            <person name="Ruan X.D."/>
            <person name="Zhao L."/>
            <person name="Wei J.T."/>
            <person name="Ye R.Z."/>
            <person name="Que T.C."/>
            <person name="Du C.H."/>
            <person name="Zhou Y.H."/>
            <person name="Cheng J.X."/>
            <person name="Dai P.F."/>
            <person name="Guo W.B."/>
            <person name="Han X.H."/>
            <person name="Huang E.J."/>
            <person name="Li L.F."/>
            <person name="Wei W."/>
            <person name="Gao Y.C."/>
            <person name="Liu J.Z."/>
            <person name="Shao H.Z."/>
            <person name="Wang X."/>
            <person name="Wang C.C."/>
            <person name="Yang T.C."/>
            <person name="Huo Q.B."/>
            <person name="Li W."/>
            <person name="Chen H.Y."/>
            <person name="Chen S.E."/>
            <person name="Zhou L.G."/>
            <person name="Ni X.B."/>
            <person name="Tian J.H."/>
            <person name="Sheng Y."/>
            <person name="Liu T."/>
            <person name="Pan Y.S."/>
            <person name="Xia L.Y."/>
            <person name="Li J."/>
            <person name="Zhao F."/>
            <person name="Cao W.C."/>
        </authorList>
    </citation>
    <scope>NUCLEOTIDE SEQUENCE [LARGE SCALE GENOMIC DNA]</scope>
    <source>
        <strain evidence="1">Iper-2018</strain>
    </source>
</reference>
<accession>A0AC60R1X0</accession>
<evidence type="ECO:0000313" key="2">
    <source>
        <dbReference type="Proteomes" id="UP000805193"/>
    </source>
</evidence>
<dbReference type="EMBL" id="JABSTQ010000053">
    <property type="protein sequence ID" value="KAG0445711.1"/>
    <property type="molecule type" value="Genomic_DNA"/>
</dbReference>
<sequence>MDTEYLAPGQRLNDFSDSDSMGTTDDEGFIMRLSKKAKKRRHGAQSTPSSNSTIISIENKSPALTVIYMPIDQTKIITKLNELKLTELLESHAPASVIQIRPNYRLNLLSVDTRNMAASSSLLNVSSLLGIPVRAFEPRSPARATGLIKGIDATVKIDSKDIIAQLRSSDNTPLGYKCHQLSGPGTTYPPREPHSHSLHHYWNFKHNTKGGLH</sequence>
<evidence type="ECO:0000313" key="1">
    <source>
        <dbReference type="EMBL" id="KAG0445711.1"/>
    </source>
</evidence>
<organism evidence="1 2">
    <name type="scientific">Ixodes persulcatus</name>
    <name type="common">Taiga tick</name>
    <dbReference type="NCBI Taxonomy" id="34615"/>
    <lineage>
        <taxon>Eukaryota</taxon>
        <taxon>Metazoa</taxon>
        <taxon>Ecdysozoa</taxon>
        <taxon>Arthropoda</taxon>
        <taxon>Chelicerata</taxon>
        <taxon>Arachnida</taxon>
        <taxon>Acari</taxon>
        <taxon>Parasitiformes</taxon>
        <taxon>Ixodida</taxon>
        <taxon>Ixodoidea</taxon>
        <taxon>Ixodidae</taxon>
        <taxon>Ixodinae</taxon>
        <taxon>Ixodes</taxon>
    </lineage>
</organism>